<dbReference type="Pfam" id="PF04057">
    <property type="entry name" value="Rep-A_N"/>
    <property type="match status" value="1"/>
</dbReference>
<evidence type="ECO:0000256" key="1">
    <source>
        <dbReference type="SAM" id="MobiDB-lite"/>
    </source>
</evidence>
<reference evidence="3" key="1">
    <citation type="submission" date="2014-11" db="EMBL/GenBank/DDBJ databases">
        <authorList>
            <person name="Geib S."/>
        </authorList>
    </citation>
    <scope>NUCLEOTIDE SEQUENCE</scope>
</reference>
<evidence type="ECO:0000259" key="2">
    <source>
        <dbReference type="Pfam" id="PF04057"/>
    </source>
</evidence>
<dbReference type="Gene3D" id="2.40.50.140">
    <property type="entry name" value="Nucleic acid-binding proteins"/>
    <property type="match status" value="1"/>
</dbReference>
<feature type="domain" description="Replication factor-A protein 1 N-terminal" evidence="2">
    <location>
        <begin position="1"/>
        <end position="50"/>
    </location>
</feature>
<dbReference type="InterPro" id="IPR007199">
    <property type="entry name" value="Rep_factor-A_N"/>
</dbReference>
<dbReference type="SUPFAM" id="SSF50249">
    <property type="entry name" value="Nucleic acid-binding proteins"/>
    <property type="match status" value="1"/>
</dbReference>
<name>A0A0A1XCT2_ZEUCU</name>
<dbReference type="InterPro" id="IPR012340">
    <property type="entry name" value="NA-bd_OB-fold"/>
</dbReference>
<feature type="compositionally biased region" description="Low complexity" evidence="1">
    <location>
        <begin position="71"/>
        <end position="81"/>
    </location>
</feature>
<feature type="non-terminal residue" evidence="3">
    <location>
        <position position="107"/>
    </location>
</feature>
<dbReference type="GO" id="GO:0003677">
    <property type="term" value="F:DNA binding"/>
    <property type="evidence" value="ECO:0007669"/>
    <property type="project" value="UniProtKB-KW"/>
</dbReference>
<organism evidence="3">
    <name type="scientific">Zeugodacus cucurbitae</name>
    <name type="common">Melon fruit fly</name>
    <name type="synonym">Bactrocera cucurbitae</name>
    <dbReference type="NCBI Taxonomy" id="28588"/>
    <lineage>
        <taxon>Eukaryota</taxon>
        <taxon>Metazoa</taxon>
        <taxon>Ecdysozoa</taxon>
        <taxon>Arthropoda</taxon>
        <taxon>Hexapoda</taxon>
        <taxon>Insecta</taxon>
        <taxon>Pterygota</taxon>
        <taxon>Neoptera</taxon>
        <taxon>Endopterygota</taxon>
        <taxon>Diptera</taxon>
        <taxon>Brachycera</taxon>
        <taxon>Muscomorpha</taxon>
        <taxon>Tephritoidea</taxon>
        <taxon>Tephritidae</taxon>
        <taxon>Zeugodacus</taxon>
        <taxon>Zeugodacus</taxon>
    </lineage>
</organism>
<sequence>MLATQLNQLHVEGKLSEYTIVRVDKYITSAVNDNVARKRVLIIVELSVLKPGNEVGKKIGTPVSYTEEDAAQSNKASSSNNGTVPKPTATSNAKEAEPHPSPYNNNN</sequence>
<dbReference type="AlphaFoldDB" id="A0A0A1XCT2"/>
<feature type="region of interest" description="Disordered" evidence="1">
    <location>
        <begin position="53"/>
        <end position="107"/>
    </location>
</feature>
<dbReference type="GO" id="GO:0006260">
    <property type="term" value="P:DNA replication"/>
    <property type="evidence" value="ECO:0007669"/>
    <property type="project" value="InterPro"/>
</dbReference>
<gene>
    <name evidence="3" type="primary">RpA-70_1</name>
    <name evidence="3" type="ORF">g.55221</name>
</gene>
<accession>A0A0A1XCT2</accession>
<evidence type="ECO:0000313" key="3">
    <source>
        <dbReference type="EMBL" id="JAD08762.1"/>
    </source>
</evidence>
<proteinExistence type="predicted"/>
<dbReference type="EMBL" id="GBXI01005530">
    <property type="protein sequence ID" value="JAD08762.1"/>
    <property type="molecule type" value="Transcribed_RNA"/>
</dbReference>
<reference evidence="3" key="2">
    <citation type="journal article" date="2015" name="Gigascience">
        <title>Reconstructing a comprehensive transcriptome assembly of a white-pupal translocated strain of the pest fruit fly Bactrocera cucurbitae.</title>
        <authorList>
            <person name="Sim S.B."/>
            <person name="Calla B."/>
            <person name="Hall B."/>
            <person name="DeRego T."/>
            <person name="Geib S.M."/>
        </authorList>
    </citation>
    <scope>NUCLEOTIDE SEQUENCE</scope>
</reference>
<keyword evidence="3" id="KW-0238">DNA-binding</keyword>
<dbReference type="GO" id="GO:0005634">
    <property type="term" value="C:nucleus"/>
    <property type="evidence" value="ECO:0007669"/>
    <property type="project" value="InterPro"/>
</dbReference>
<protein>
    <submittedName>
        <fullName evidence="3">Replication protein A 70 kDa DNA-binding subunit</fullName>
    </submittedName>
</protein>